<sequence>MHKLFTCHGDAQMADFLETEFLEEQVNAIKEIGDHITNLKRVGTSLGEYIFDKETLDSTEGCPPYFCLKTSLSMISKFAVLIISPKTPPYASAIMKDENKFYIFDPHSKSVDGITCLEGLQF</sequence>
<keyword evidence="8" id="KW-1185">Reference proteome</keyword>
<dbReference type="InterPro" id="IPR001519">
    <property type="entry name" value="Ferritin"/>
</dbReference>
<proteinExistence type="inferred from homology"/>
<dbReference type="InterPro" id="IPR009078">
    <property type="entry name" value="Ferritin-like_SF"/>
</dbReference>
<dbReference type="Gene3D" id="1.20.1260.10">
    <property type="match status" value="1"/>
</dbReference>
<name>A0AAV4G8T6_9GAST</name>
<comment type="similarity">
    <text evidence="5">Belongs to the ferritin family.</text>
</comment>
<gene>
    <name evidence="7" type="ORF">ElyMa_004084300</name>
</gene>
<evidence type="ECO:0000313" key="8">
    <source>
        <dbReference type="Proteomes" id="UP000762676"/>
    </source>
</evidence>
<organism evidence="7 8">
    <name type="scientific">Elysia marginata</name>
    <dbReference type="NCBI Taxonomy" id="1093978"/>
    <lineage>
        <taxon>Eukaryota</taxon>
        <taxon>Metazoa</taxon>
        <taxon>Spiralia</taxon>
        <taxon>Lophotrochozoa</taxon>
        <taxon>Mollusca</taxon>
        <taxon>Gastropoda</taxon>
        <taxon>Heterobranchia</taxon>
        <taxon>Euthyneura</taxon>
        <taxon>Panpulmonata</taxon>
        <taxon>Sacoglossa</taxon>
        <taxon>Placobranchoidea</taxon>
        <taxon>Plakobranchidae</taxon>
        <taxon>Elysia</taxon>
    </lineage>
</organism>
<dbReference type="GO" id="GO:0006826">
    <property type="term" value="P:iron ion transport"/>
    <property type="evidence" value="ECO:0007669"/>
    <property type="project" value="InterPro"/>
</dbReference>
<comment type="catalytic activity">
    <reaction evidence="3 5">
        <text>4 Fe(2+) + O2 + 4 H(+) = 4 Fe(3+) + 2 H2O</text>
        <dbReference type="Rhea" id="RHEA:11148"/>
        <dbReference type="ChEBI" id="CHEBI:15377"/>
        <dbReference type="ChEBI" id="CHEBI:15378"/>
        <dbReference type="ChEBI" id="CHEBI:15379"/>
        <dbReference type="ChEBI" id="CHEBI:29033"/>
        <dbReference type="ChEBI" id="CHEBI:29034"/>
        <dbReference type="EC" id="1.16.3.1"/>
    </reaction>
</comment>
<dbReference type="GO" id="GO:0005737">
    <property type="term" value="C:cytoplasm"/>
    <property type="evidence" value="ECO:0007669"/>
    <property type="project" value="TreeGrafter"/>
</dbReference>
<dbReference type="EMBL" id="BMAT01008308">
    <property type="protein sequence ID" value="GFR81958.1"/>
    <property type="molecule type" value="Genomic_DNA"/>
</dbReference>
<reference evidence="7 8" key="1">
    <citation type="journal article" date="2021" name="Elife">
        <title>Chloroplast acquisition without the gene transfer in kleptoplastic sea slugs, Plakobranchus ocellatus.</title>
        <authorList>
            <person name="Maeda T."/>
            <person name="Takahashi S."/>
            <person name="Yoshida T."/>
            <person name="Shimamura S."/>
            <person name="Takaki Y."/>
            <person name="Nagai Y."/>
            <person name="Toyoda A."/>
            <person name="Suzuki Y."/>
            <person name="Arimoto A."/>
            <person name="Ishii H."/>
            <person name="Satoh N."/>
            <person name="Nishiyama T."/>
            <person name="Hasebe M."/>
            <person name="Maruyama T."/>
            <person name="Minagawa J."/>
            <person name="Obokata J."/>
            <person name="Shigenobu S."/>
        </authorList>
    </citation>
    <scope>NUCLEOTIDE SEQUENCE [LARGE SCALE GENOMIC DNA]</scope>
</reference>
<dbReference type="PANTHER" id="PTHR11431:SF75">
    <property type="entry name" value="FERRITIN"/>
    <property type="match status" value="1"/>
</dbReference>
<evidence type="ECO:0000256" key="2">
    <source>
        <dbReference type="ARBA" id="ARBA00025111"/>
    </source>
</evidence>
<keyword evidence="1 5" id="KW-0560">Oxidoreductase</keyword>
<accession>A0AAV4G8T6</accession>
<dbReference type="Proteomes" id="UP000762676">
    <property type="component" value="Unassembled WGS sequence"/>
</dbReference>
<dbReference type="InterPro" id="IPR014034">
    <property type="entry name" value="Ferritin_CS"/>
</dbReference>
<dbReference type="GO" id="GO:0008198">
    <property type="term" value="F:ferrous iron binding"/>
    <property type="evidence" value="ECO:0007669"/>
    <property type="project" value="TreeGrafter"/>
</dbReference>
<dbReference type="AlphaFoldDB" id="A0AAV4G8T6"/>
<evidence type="ECO:0000256" key="5">
    <source>
        <dbReference type="RuleBase" id="RU361145"/>
    </source>
</evidence>
<dbReference type="PANTHER" id="PTHR11431">
    <property type="entry name" value="FERRITIN"/>
    <property type="match status" value="1"/>
</dbReference>
<dbReference type="SUPFAM" id="SSF47240">
    <property type="entry name" value="Ferritin-like"/>
    <property type="match status" value="1"/>
</dbReference>
<comment type="function">
    <text evidence="5">Stores iron in a soluble, non-toxic, readily available form. Important for iron homeostasis. Iron is taken up in the ferrous form and deposited as ferric hydroxides after oxidation.</text>
</comment>
<protein>
    <recommendedName>
        <fullName evidence="5">Ferritin</fullName>
        <ecNumber evidence="5">1.16.3.1</ecNumber>
    </recommendedName>
</protein>
<evidence type="ECO:0000256" key="3">
    <source>
        <dbReference type="ARBA" id="ARBA00047990"/>
    </source>
</evidence>
<dbReference type="InterPro" id="IPR012347">
    <property type="entry name" value="Ferritin-like"/>
</dbReference>
<dbReference type="GO" id="GO:0006879">
    <property type="term" value="P:intracellular iron ion homeostasis"/>
    <property type="evidence" value="ECO:0007669"/>
    <property type="project" value="UniProtKB-KW"/>
</dbReference>
<evidence type="ECO:0000259" key="6">
    <source>
        <dbReference type="PROSITE" id="PS50905"/>
    </source>
</evidence>
<keyword evidence="5" id="KW-0409">Iron storage</keyword>
<keyword evidence="4 5" id="KW-0408">Iron</keyword>
<comment type="function">
    <text evidence="2">Stores iron in a soluble, non-toxic, readily available form. Important for iron homeostasis. Has ferroxidase activity. Iron is taken up in the ferrous form and deposited as ferric hydroxides after oxidation.</text>
</comment>
<dbReference type="GO" id="GO:0004322">
    <property type="term" value="F:ferroxidase activity"/>
    <property type="evidence" value="ECO:0007669"/>
    <property type="project" value="UniProtKB-EC"/>
</dbReference>
<dbReference type="InterPro" id="IPR009040">
    <property type="entry name" value="Ferritin-like_diiron"/>
</dbReference>
<feature type="binding site" evidence="4">
    <location>
        <position position="25"/>
    </location>
    <ligand>
        <name>Fe cation</name>
        <dbReference type="ChEBI" id="CHEBI:24875"/>
        <label>1</label>
    </ligand>
</feature>
<dbReference type="EC" id="1.16.3.1" evidence="5"/>
<dbReference type="PROSITE" id="PS00204">
    <property type="entry name" value="FERRITIN_2"/>
    <property type="match status" value="1"/>
</dbReference>
<dbReference type="GO" id="GO:0008199">
    <property type="term" value="F:ferric iron binding"/>
    <property type="evidence" value="ECO:0007669"/>
    <property type="project" value="InterPro"/>
</dbReference>
<evidence type="ECO:0000256" key="1">
    <source>
        <dbReference type="ARBA" id="ARBA00023002"/>
    </source>
</evidence>
<feature type="domain" description="Ferritin-like diiron" evidence="6">
    <location>
        <begin position="1"/>
        <end position="43"/>
    </location>
</feature>
<keyword evidence="4 5" id="KW-0479">Metal-binding</keyword>
<comment type="caution">
    <text evidence="7">The sequence shown here is derived from an EMBL/GenBank/DDBJ whole genome shotgun (WGS) entry which is preliminary data.</text>
</comment>
<dbReference type="PROSITE" id="PS50905">
    <property type="entry name" value="FERRITIN_LIKE"/>
    <property type="match status" value="1"/>
</dbReference>
<evidence type="ECO:0000256" key="4">
    <source>
        <dbReference type="PIRSR" id="PIRSR601519-1"/>
    </source>
</evidence>
<evidence type="ECO:0000313" key="7">
    <source>
        <dbReference type="EMBL" id="GFR81958.1"/>
    </source>
</evidence>